<reference evidence="8 9" key="1">
    <citation type="submission" date="2017-04" db="EMBL/GenBank/DDBJ databases">
        <title>Genome sequencing of [Candida] sorbophila.</title>
        <authorList>
            <person name="Ahn J.O."/>
        </authorList>
    </citation>
    <scope>NUCLEOTIDE SEQUENCE [LARGE SCALE GENOMIC DNA]</scope>
    <source>
        <strain evidence="8 9">DS02</strain>
    </source>
</reference>
<comment type="subcellular location">
    <subcellularLocation>
        <location evidence="2">Cytoplasm</location>
    </subcellularLocation>
    <subcellularLocation>
        <location evidence="1">Nucleus</location>
    </subcellularLocation>
</comment>
<feature type="compositionally biased region" description="Acidic residues" evidence="7">
    <location>
        <begin position="110"/>
        <end position="124"/>
    </location>
</feature>
<comment type="similarity">
    <text evidence="3">Belongs to the DIF1/spd1 family.</text>
</comment>
<dbReference type="Pfam" id="PF08591">
    <property type="entry name" value="RNR_inhib"/>
    <property type="match status" value="1"/>
</dbReference>
<dbReference type="EMBL" id="NDIQ01000001">
    <property type="protein sequence ID" value="PRT52597.1"/>
    <property type="molecule type" value="Genomic_DNA"/>
</dbReference>
<proteinExistence type="inferred from homology"/>
<dbReference type="GeneID" id="36513966"/>
<evidence type="ECO:0000256" key="6">
    <source>
        <dbReference type="ARBA" id="ARBA00023242"/>
    </source>
</evidence>
<dbReference type="GO" id="GO:0005737">
    <property type="term" value="C:cytoplasm"/>
    <property type="evidence" value="ECO:0007669"/>
    <property type="project" value="UniProtKB-SubCell"/>
</dbReference>
<evidence type="ECO:0000256" key="1">
    <source>
        <dbReference type="ARBA" id="ARBA00004123"/>
    </source>
</evidence>
<keyword evidence="9" id="KW-1185">Reference proteome</keyword>
<evidence type="ECO:0000256" key="2">
    <source>
        <dbReference type="ARBA" id="ARBA00004496"/>
    </source>
</evidence>
<gene>
    <name evidence="8" type="ORF">B9G98_00217</name>
</gene>
<keyword evidence="6" id="KW-0539">Nucleus</keyword>
<feature type="region of interest" description="Disordered" evidence="7">
    <location>
        <begin position="1"/>
        <end position="28"/>
    </location>
</feature>
<dbReference type="InterPro" id="IPR013900">
    <property type="entry name" value="RNR_inhibitor"/>
</dbReference>
<accession>A0A2T0FCA5</accession>
<evidence type="ECO:0000256" key="4">
    <source>
        <dbReference type="ARBA" id="ARBA00021625"/>
    </source>
</evidence>
<organism evidence="8 9">
    <name type="scientific">Wickerhamiella sorbophila</name>
    <dbReference type="NCBI Taxonomy" id="45607"/>
    <lineage>
        <taxon>Eukaryota</taxon>
        <taxon>Fungi</taxon>
        <taxon>Dikarya</taxon>
        <taxon>Ascomycota</taxon>
        <taxon>Saccharomycotina</taxon>
        <taxon>Dipodascomycetes</taxon>
        <taxon>Dipodascales</taxon>
        <taxon>Trichomonascaceae</taxon>
        <taxon>Wickerhamiella</taxon>
    </lineage>
</organism>
<evidence type="ECO:0000256" key="5">
    <source>
        <dbReference type="ARBA" id="ARBA00022490"/>
    </source>
</evidence>
<dbReference type="AlphaFoldDB" id="A0A2T0FCA5"/>
<evidence type="ECO:0000313" key="8">
    <source>
        <dbReference type="EMBL" id="PRT52597.1"/>
    </source>
</evidence>
<dbReference type="Proteomes" id="UP000238350">
    <property type="component" value="Unassembled WGS sequence"/>
</dbReference>
<comment type="caution">
    <text evidence="8">The sequence shown here is derived from an EMBL/GenBank/DDBJ whole genome shotgun (WGS) entry which is preliminary data.</text>
</comment>
<evidence type="ECO:0000256" key="3">
    <source>
        <dbReference type="ARBA" id="ARBA00005459"/>
    </source>
</evidence>
<feature type="region of interest" description="Disordered" evidence="7">
    <location>
        <begin position="78"/>
        <end position="133"/>
    </location>
</feature>
<dbReference type="GO" id="GO:0005634">
    <property type="term" value="C:nucleus"/>
    <property type="evidence" value="ECO:0007669"/>
    <property type="project" value="UniProtKB-SubCell"/>
</dbReference>
<name>A0A2T0FCA5_9ASCO</name>
<evidence type="ECO:0000256" key="7">
    <source>
        <dbReference type="SAM" id="MobiDB-lite"/>
    </source>
</evidence>
<dbReference type="OrthoDB" id="4072855at2759"/>
<protein>
    <recommendedName>
        <fullName evidence="4">Damage-regulated import facilitator 1</fullName>
    </recommendedName>
</protein>
<dbReference type="RefSeq" id="XP_024662543.1">
    <property type="nucleotide sequence ID" value="XM_024806775.1"/>
</dbReference>
<sequence>MTPPTPAKRLHSDYPLNPSGVGLSSRAPALDPELQVQLANVGMRARKAVSEGYLTQGFLPSYQGDVVGPLDRASIQQQFDISQSRPKTELEQRVAARNASTKAQKRSRDEAEEDDAYGTDVDEPLPEKPTSMSSVQAYFVPAAFKSHSQNDTDFGEADFLQPRESFS</sequence>
<keyword evidence="5" id="KW-0963">Cytoplasm</keyword>
<evidence type="ECO:0000313" key="9">
    <source>
        <dbReference type="Proteomes" id="UP000238350"/>
    </source>
</evidence>